<dbReference type="AlphaFoldDB" id="A0A3D9QV69"/>
<dbReference type="PANTHER" id="PTHR30096">
    <property type="entry name" value="4,5-DOPA DIOXYGENASE EXTRADIOL-LIKE PROTEIN"/>
    <property type="match status" value="1"/>
</dbReference>
<dbReference type="PANTHER" id="PTHR30096:SF0">
    <property type="entry name" value="4,5-DOPA DIOXYGENASE EXTRADIOL-LIKE PROTEIN"/>
    <property type="match status" value="1"/>
</dbReference>
<evidence type="ECO:0000256" key="4">
    <source>
        <dbReference type="ARBA" id="ARBA00022833"/>
    </source>
</evidence>
<evidence type="ECO:0000256" key="2">
    <source>
        <dbReference type="ARBA" id="ARBA00007581"/>
    </source>
</evidence>
<evidence type="ECO:0000256" key="5">
    <source>
        <dbReference type="ARBA" id="ARBA00023002"/>
    </source>
</evidence>
<dbReference type="RefSeq" id="WP_116191717.1">
    <property type="nucleotide sequence ID" value="NZ_QTTN01000039.1"/>
</dbReference>
<evidence type="ECO:0000259" key="6">
    <source>
        <dbReference type="Pfam" id="PF02900"/>
    </source>
</evidence>
<dbReference type="Pfam" id="PF02900">
    <property type="entry name" value="LigB"/>
    <property type="match status" value="1"/>
</dbReference>
<evidence type="ECO:0000313" key="8">
    <source>
        <dbReference type="Proteomes" id="UP000256304"/>
    </source>
</evidence>
<dbReference type="OrthoDB" id="9790889at2"/>
<dbReference type="GO" id="GO:0008270">
    <property type="term" value="F:zinc ion binding"/>
    <property type="evidence" value="ECO:0007669"/>
    <property type="project" value="InterPro"/>
</dbReference>
<evidence type="ECO:0000313" key="7">
    <source>
        <dbReference type="EMBL" id="REE68046.1"/>
    </source>
</evidence>
<dbReference type="InterPro" id="IPR004183">
    <property type="entry name" value="Xdiol_dOase_suB"/>
</dbReference>
<dbReference type="GO" id="GO:0016702">
    <property type="term" value="F:oxidoreductase activity, acting on single donors with incorporation of molecular oxygen, incorporation of two atoms of oxygen"/>
    <property type="evidence" value="ECO:0007669"/>
    <property type="project" value="UniProtKB-ARBA"/>
</dbReference>
<dbReference type="EMBL" id="QTTN01000039">
    <property type="protein sequence ID" value="REE68046.1"/>
    <property type="molecule type" value="Genomic_DNA"/>
</dbReference>
<comment type="similarity">
    <text evidence="2">Belongs to the DODA-type extradiol aromatic ring-opening dioxygenase family.</text>
</comment>
<keyword evidence="8" id="KW-1185">Reference proteome</keyword>
<dbReference type="PIRSF" id="PIRSF006157">
    <property type="entry name" value="Doxgns_DODA"/>
    <property type="match status" value="1"/>
</dbReference>
<dbReference type="Proteomes" id="UP000256304">
    <property type="component" value="Unassembled WGS sequence"/>
</dbReference>
<comment type="caution">
    <text evidence="7">The sequence shown here is derived from an EMBL/GenBank/DDBJ whole genome shotgun (WGS) entry which is preliminary data.</text>
</comment>
<reference evidence="7 8" key="1">
    <citation type="submission" date="2018-08" db="EMBL/GenBank/DDBJ databases">
        <title>Genomic Encyclopedia of Type Strains, Phase III (KMG-III): the genomes of soil and plant-associated and newly described type strains.</title>
        <authorList>
            <person name="Whitman W."/>
        </authorList>
    </citation>
    <scope>NUCLEOTIDE SEQUENCE [LARGE SCALE GENOMIC DNA]</scope>
    <source>
        <strain evidence="7 8">CGMCC 1.10966</strain>
    </source>
</reference>
<dbReference type="CDD" id="cd07363">
    <property type="entry name" value="45_DOPA_Dioxygenase"/>
    <property type="match status" value="1"/>
</dbReference>
<dbReference type="Gene3D" id="3.40.830.10">
    <property type="entry name" value="LigB-like"/>
    <property type="match status" value="1"/>
</dbReference>
<keyword evidence="7" id="KW-0223">Dioxygenase</keyword>
<comment type="cofactor">
    <cofactor evidence="1">
        <name>Zn(2+)</name>
        <dbReference type="ChEBI" id="CHEBI:29105"/>
    </cofactor>
</comment>
<sequence length="257" mass="28872">MMPAYFFAHGAPSLVLEQHAYSDFLKNFASARLRPKAIVIFSAHWEERSVQKVSAVGTYSTIYDFSGFQDELYQMTYPANGNRALSEQIQSLFAQHGIPSELDETRGLDHGAWAVLKLVYPDADIPVIALSVNPMLTNEQQYQIGKALGALREQDVLIIGSGGTVHNLRRLNWRAAEADAWAVQFDEWLESKLTSWDTEALFRYREQAPFAVESVPTTEHFIPLLLAMGAGDANRKATLIHRSYQLGSLSLSCWQFD</sequence>
<keyword evidence="5" id="KW-0560">Oxidoreductase</keyword>
<accession>A0A3D9QV69</accession>
<keyword evidence="3" id="KW-0479">Metal-binding</keyword>
<gene>
    <name evidence="7" type="ORF">A8990_13935</name>
</gene>
<evidence type="ECO:0000256" key="3">
    <source>
        <dbReference type="ARBA" id="ARBA00022723"/>
    </source>
</evidence>
<proteinExistence type="inferred from homology"/>
<organism evidence="7 8">
    <name type="scientific">Paenibacillus taihuensis</name>
    <dbReference type="NCBI Taxonomy" id="1156355"/>
    <lineage>
        <taxon>Bacteria</taxon>
        <taxon>Bacillati</taxon>
        <taxon>Bacillota</taxon>
        <taxon>Bacilli</taxon>
        <taxon>Bacillales</taxon>
        <taxon>Paenibacillaceae</taxon>
        <taxon>Paenibacillus</taxon>
    </lineage>
</organism>
<protein>
    <submittedName>
        <fullName evidence="7">4,5-DOPA dioxygenase extradiol</fullName>
    </submittedName>
</protein>
<keyword evidence="4" id="KW-0862">Zinc</keyword>
<evidence type="ECO:0000256" key="1">
    <source>
        <dbReference type="ARBA" id="ARBA00001947"/>
    </source>
</evidence>
<dbReference type="InterPro" id="IPR014436">
    <property type="entry name" value="Extradiol_dOase_DODA"/>
</dbReference>
<dbReference type="SUPFAM" id="SSF53213">
    <property type="entry name" value="LigB-like"/>
    <property type="match status" value="1"/>
</dbReference>
<dbReference type="GO" id="GO:0008198">
    <property type="term" value="F:ferrous iron binding"/>
    <property type="evidence" value="ECO:0007669"/>
    <property type="project" value="InterPro"/>
</dbReference>
<name>A0A3D9QV69_9BACL</name>
<feature type="domain" description="Extradiol ring-cleavage dioxygenase class III enzyme subunit B" evidence="6">
    <location>
        <begin position="29"/>
        <end position="245"/>
    </location>
</feature>